<dbReference type="GO" id="GO:0005886">
    <property type="term" value="C:plasma membrane"/>
    <property type="evidence" value="ECO:0007669"/>
    <property type="project" value="UniProtKB-SubCell"/>
</dbReference>
<evidence type="ECO:0000256" key="3">
    <source>
        <dbReference type="ARBA" id="ARBA00022448"/>
    </source>
</evidence>
<evidence type="ECO:0000256" key="8">
    <source>
        <dbReference type="SAM" id="Phobius"/>
    </source>
</evidence>
<comment type="subcellular location">
    <subcellularLocation>
        <location evidence="1">Cell membrane</location>
        <topology evidence="1">Multi-pass membrane protein</topology>
    </subcellularLocation>
</comment>
<name>A0A7U8GRH1_NEPCE</name>
<sequence length="363" mass="40227">MRQILSKWIERYFSDEEALLLFVLLGASLIVILTLGQALAPVFAGIILAFLMQGGVNRLRQLNVPHLLSVILVFLAFVGGLGALLLIVMPLAWKQSVNLFNELPGIMSEIQSVLLLLPERYPGFISEERVLELINLAAAELSQMGQWVVTFSLNSITSIIALLIYLVLVPILVFFFLKDGSSLTRWWVSFLPEKRDMMTQVWHEMDDQIANYIRGKVIEIIVVGSVTYITFIFLGINYAALLGILVGLSVLIPYIGAALVTLPVALIGFFQWGWSSEFMYLMIAYGIIQALDGNVLVPLLFSEAVNLHPVAIIVAVLVFGGLWGFWGVFFAIPLATLFKAILSAWPKAKQQPMIEAEAVAEAE</sequence>
<evidence type="ECO:0000313" key="10">
    <source>
        <dbReference type="Proteomes" id="UP000002171"/>
    </source>
</evidence>
<feature type="transmembrane region" description="Helical" evidence="8">
    <location>
        <begin position="20"/>
        <end position="52"/>
    </location>
</feature>
<comment type="similarity">
    <text evidence="2">Belongs to the autoinducer-2 exporter (AI-2E) (TC 2.A.86) family.</text>
</comment>
<evidence type="ECO:0000313" key="9">
    <source>
        <dbReference type="EMBL" id="EAR60145.1"/>
    </source>
</evidence>
<feature type="transmembrane region" description="Helical" evidence="8">
    <location>
        <begin position="278"/>
        <end position="301"/>
    </location>
</feature>
<dbReference type="EMBL" id="AAOW01000023">
    <property type="protein sequence ID" value="EAR60145.1"/>
    <property type="molecule type" value="Genomic_DNA"/>
</dbReference>
<organism evidence="9 10">
    <name type="scientific">Neptuniibacter caesariensis</name>
    <dbReference type="NCBI Taxonomy" id="207954"/>
    <lineage>
        <taxon>Bacteria</taxon>
        <taxon>Pseudomonadati</taxon>
        <taxon>Pseudomonadota</taxon>
        <taxon>Gammaproteobacteria</taxon>
        <taxon>Oceanospirillales</taxon>
        <taxon>Oceanospirillaceae</taxon>
        <taxon>Neptuniibacter</taxon>
    </lineage>
</organism>
<feature type="transmembrane region" description="Helical" evidence="8">
    <location>
        <begin position="307"/>
        <end position="332"/>
    </location>
</feature>
<dbReference type="OrthoDB" id="5562213at2"/>
<evidence type="ECO:0000256" key="1">
    <source>
        <dbReference type="ARBA" id="ARBA00004651"/>
    </source>
</evidence>
<proteinExistence type="inferred from homology"/>
<dbReference type="InterPro" id="IPR002549">
    <property type="entry name" value="AI-2E-like"/>
</dbReference>
<dbReference type="RefSeq" id="WP_007019432.1">
    <property type="nucleotide sequence ID" value="NZ_CH724125.1"/>
</dbReference>
<gene>
    <name evidence="9" type="ORF">MED92_08817</name>
</gene>
<dbReference type="AlphaFoldDB" id="A0A7U8GRH1"/>
<keyword evidence="10" id="KW-1185">Reference proteome</keyword>
<dbReference type="PANTHER" id="PTHR21716">
    <property type="entry name" value="TRANSMEMBRANE PROTEIN"/>
    <property type="match status" value="1"/>
</dbReference>
<evidence type="ECO:0000256" key="6">
    <source>
        <dbReference type="ARBA" id="ARBA00022989"/>
    </source>
</evidence>
<dbReference type="Proteomes" id="UP000002171">
    <property type="component" value="Unassembled WGS sequence"/>
</dbReference>
<keyword evidence="3" id="KW-0813">Transport</keyword>
<keyword evidence="7 8" id="KW-0472">Membrane</keyword>
<evidence type="ECO:0000256" key="4">
    <source>
        <dbReference type="ARBA" id="ARBA00022475"/>
    </source>
</evidence>
<feature type="transmembrane region" description="Helical" evidence="8">
    <location>
        <begin position="156"/>
        <end position="177"/>
    </location>
</feature>
<evidence type="ECO:0000256" key="7">
    <source>
        <dbReference type="ARBA" id="ARBA00023136"/>
    </source>
</evidence>
<keyword evidence="5 8" id="KW-0812">Transmembrane</keyword>
<keyword evidence="4" id="KW-1003">Cell membrane</keyword>
<feature type="transmembrane region" description="Helical" evidence="8">
    <location>
        <begin position="242"/>
        <end position="266"/>
    </location>
</feature>
<dbReference type="GO" id="GO:0055085">
    <property type="term" value="P:transmembrane transport"/>
    <property type="evidence" value="ECO:0007669"/>
    <property type="project" value="TreeGrafter"/>
</dbReference>
<evidence type="ECO:0000256" key="5">
    <source>
        <dbReference type="ARBA" id="ARBA00022692"/>
    </source>
</evidence>
<evidence type="ECO:0000256" key="2">
    <source>
        <dbReference type="ARBA" id="ARBA00009773"/>
    </source>
</evidence>
<keyword evidence="6 8" id="KW-1133">Transmembrane helix</keyword>
<reference evidence="9 10" key="1">
    <citation type="submission" date="2006-02" db="EMBL/GenBank/DDBJ databases">
        <authorList>
            <person name="Pinhassi J."/>
            <person name="Pedros-Alio C."/>
            <person name="Ferriera S."/>
            <person name="Johnson J."/>
            <person name="Kravitz S."/>
            <person name="Halpern A."/>
            <person name="Remington K."/>
            <person name="Beeson K."/>
            <person name="Tran B."/>
            <person name="Rogers Y.-H."/>
            <person name="Friedman R."/>
            <person name="Venter J.C."/>
        </authorList>
    </citation>
    <scope>NUCLEOTIDE SEQUENCE [LARGE SCALE GENOMIC DNA]</scope>
    <source>
        <strain evidence="9 10">MED92</strain>
    </source>
</reference>
<dbReference type="Pfam" id="PF01594">
    <property type="entry name" value="AI-2E_transport"/>
    <property type="match status" value="1"/>
</dbReference>
<feature type="transmembrane region" description="Helical" evidence="8">
    <location>
        <begin position="64"/>
        <end position="93"/>
    </location>
</feature>
<dbReference type="PANTHER" id="PTHR21716:SF53">
    <property type="entry name" value="PERMEASE PERM-RELATED"/>
    <property type="match status" value="1"/>
</dbReference>
<feature type="transmembrane region" description="Helical" evidence="8">
    <location>
        <begin position="217"/>
        <end position="236"/>
    </location>
</feature>
<protein>
    <submittedName>
        <fullName evidence="9">Membrane protein, PerM family protein</fullName>
    </submittedName>
</protein>
<accession>A0A7U8GRH1</accession>
<comment type="caution">
    <text evidence="9">The sequence shown here is derived from an EMBL/GenBank/DDBJ whole genome shotgun (WGS) entry which is preliminary data.</text>
</comment>